<name>A0A5E4D0Q7_MARMO</name>
<evidence type="ECO:0008006" key="4">
    <source>
        <dbReference type="Google" id="ProtNLM"/>
    </source>
</evidence>
<sequence>PGFFQNYIAPYLEQARQIWPWLLGAALVGAVLTAMLAGLTCLLCRHKRKQLPEERQPLLMEKEDYHSLLYQSHL</sequence>
<protein>
    <recommendedName>
        <fullName evidence="4">Tyrosinase</fullName>
    </recommendedName>
</protein>
<accession>A0A5E4D0Q7</accession>
<proteinExistence type="predicted"/>
<evidence type="ECO:0000313" key="3">
    <source>
        <dbReference type="Proteomes" id="UP000335636"/>
    </source>
</evidence>
<dbReference type="Proteomes" id="UP000335636">
    <property type="component" value="Unassembled WGS sequence"/>
</dbReference>
<dbReference type="AlphaFoldDB" id="A0A5E4D0Q7"/>
<keyword evidence="1" id="KW-0812">Transmembrane</keyword>
<organism evidence="2 3">
    <name type="scientific">Marmota monax</name>
    <name type="common">Woodchuck</name>
    <dbReference type="NCBI Taxonomy" id="9995"/>
    <lineage>
        <taxon>Eukaryota</taxon>
        <taxon>Metazoa</taxon>
        <taxon>Chordata</taxon>
        <taxon>Craniata</taxon>
        <taxon>Vertebrata</taxon>
        <taxon>Euteleostomi</taxon>
        <taxon>Mammalia</taxon>
        <taxon>Eutheria</taxon>
        <taxon>Euarchontoglires</taxon>
        <taxon>Glires</taxon>
        <taxon>Rodentia</taxon>
        <taxon>Sciuromorpha</taxon>
        <taxon>Sciuridae</taxon>
        <taxon>Xerinae</taxon>
        <taxon>Marmotini</taxon>
        <taxon>Marmota</taxon>
    </lineage>
</organism>
<reference evidence="2" key="1">
    <citation type="submission" date="2019-04" db="EMBL/GenBank/DDBJ databases">
        <authorList>
            <person name="Alioto T."/>
            <person name="Alioto T."/>
        </authorList>
    </citation>
    <scope>NUCLEOTIDE SEQUENCE [LARGE SCALE GENOMIC DNA]</scope>
</reference>
<evidence type="ECO:0000256" key="1">
    <source>
        <dbReference type="SAM" id="Phobius"/>
    </source>
</evidence>
<gene>
    <name evidence="2" type="ORF">MONAX_5E018906</name>
</gene>
<feature type="transmembrane region" description="Helical" evidence="1">
    <location>
        <begin position="18"/>
        <end position="44"/>
    </location>
</feature>
<keyword evidence="1" id="KW-1133">Transmembrane helix</keyword>
<evidence type="ECO:0000313" key="2">
    <source>
        <dbReference type="EMBL" id="VTJ87130.1"/>
    </source>
</evidence>
<keyword evidence="1" id="KW-0472">Membrane</keyword>
<comment type="caution">
    <text evidence="2">The sequence shown here is derived from an EMBL/GenBank/DDBJ whole genome shotgun (WGS) entry which is preliminary data.</text>
</comment>
<dbReference type="EMBL" id="CABDUW010002518">
    <property type="protein sequence ID" value="VTJ87130.1"/>
    <property type="molecule type" value="Genomic_DNA"/>
</dbReference>
<keyword evidence="3" id="KW-1185">Reference proteome</keyword>
<feature type="non-terminal residue" evidence="2">
    <location>
        <position position="1"/>
    </location>
</feature>